<evidence type="ECO:0000313" key="3">
    <source>
        <dbReference type="Proteomes" id="UP001265746"/>
    </source>
</evidence>
<feature type="region of interest" description="Disordered" evidence="1">
    <location>
        <begin position="45"/>
        <end position="68"/>
    </location>
</feature>
<gene>
    <name evidence="2" type="ORF">N8I77_007063</name>
</gene>
<keyword evidence="3" id="KW-1185">Reference proteome</keyword>
<evidence type="ECO:0000313" key="2">
    <source>
        <dbReference type="EMBL" id="KAK2604106.1"/>
    </source>
</evidence>
<reference evidence="2" key="1">
    <citation type="submission" date="2023-06" db="EMBL/GenBank/DDBJ databases">
        <authorList>
            <person name="Noh H."/>
        </authorList>
    </citation>
    <scope>NUCLEOTIDE SEQUENCE</scope>
    <source>
        <strain evidence="2">DUCC20226</strain>
    </source>
</reference>
<sequence>MTPVTQEQIRDGQLYEKVALLHESPRELTKSAVLGELFKNGVKRLLPDKTTTNPETKPQPEVGPPSVWSRLFTRELPLTIDGDLVDGILITDPPGADPTSVDDDEGADVEYEDGDSEDAEVDSEDEN</sequence>
<proteinExistence type="predicted"/>
<protein>
    <submittedName>
        <fullName evidence="2">Uncharacterized protein</fullName>
    </submittedName>
</protein>
<name>A0AAD9SDN7_PHOAM</name>
<feature type="compositionally biased region" description="Acidic residues" evidence="1">
    <location>
        <begin position="100"/>
        <end position="127"/>
    </location>
</feature>
<evidence type="ECO:0000256" key="1">
    <source>
        <dbReference type="SAM" id="MobiDB-lite"/>
    </source>
</evidence>
<feature type="region of interest" description="Disordered" evidence="1">
    <location>
        <begin position="89"/>
        <end position="127"/>
    </location>
</feature>
<dbReference type="EMBL" id="JAUJFL010000004">
    <property type="protein sequence ID" value="KAK2604106.1"/>
    <property type="molecule type" value="Genomic_DNA"/>
</dbReference>
<dbReference type="AlphaFoldDB" id="A0AAD9SDN7"/>
<dbReference type="Proteomes" id="UP001265746">
    <property type="component" value="Unassembled WGS sequence"/>
</dbReference>
<comment type="caution">
    <text evidence="2">The sequence shown here is derived from an EMBL/GenBank/DDBJ whole genome shotgun (WGS) entry which is preliminary data.</text>
</comment>
<organism evidence="2 3">
    <name type="scientific">Phomopsis amygdali</name>
    <name type="common">Fusicoccum amygdali</name>
    <dbReference type="NCBI Taxonomy" id="1214568"/>
    <lineage>
        <taxon>Eukaryota</taxon>
        <taxon>Fungi</taxon>
        <taxon>Dikarya</taxon>
        <taxon>Ascomycota</taxon>
        <taxon>Pezizomycotina</taxon>
        <taxon>Sordariomycetes</taxon>
        <taxon>Sordariomycetidae</taxon>
        <taxon>Diaporthales</taxon>
        <taxon>Diaporthaceae</taxon>
        <taxon>Diaporthe</taxon>
    </lineage>
</organism>
<accession>A0AAD9SDN7</accession>